<gene>
    <name evidence="1" type="ORF">LCGC14_2361760</name>
</gene>
<dbReference type="Gene3D" id="2.60.120.260">
    <property type="entry name" value="Galactose-binding domain-like"/>
    <property type="match status" value="1"/>
</dbReference>
<reference evidence="1" key="1">
    <citation type="journal article" date="2015" name="Nature">
        <title>Complex archaea that bridge the gap between prokaryotes and eukaryotes.</title>
        <authorList>
            <person name="Spang A."/>
            <person name="Saw J.H."/>
            <person name="Jorgensen S.L."/>
            <person name="Zaremba-Niedzwiedzka K."/>
            <person name="Martijn J."/>
            <person name="Lind A.E."/>
            <person name="van Eijk R."/>
            <person name="Schleper C."/>
            <person name="Guy L."/>
            <person name="Ettema T.J."/>
        </authorList>
    </citation>
    <scope>NUCLEOTIDE SEQUENCE</scope>
</reference>
<dbReference type="EMBL" id="LAZR01034613">
    <property type="protein sequence ID" value="KKL44830.1"/>
    <property type="molecule type" value="Genomic_DNA"/>
</dbReference>
<accession>A0A0F9EIX8</accession>
<dbReference type="AlphaFoldDB" id="A0A0F9EIX8"/>
<protein>
    <recommendedName>
        <fullName evidence="2">F5/8 type C domain-containing protein</fullName>
    </recommendedName>
</protein>
<name>A0A0F9EIX8_9ZZZZ</name>
<proteinExistence type="predicted"/>
<evidence type="ECO:0000313" key="1">
    <source>
        <dbReference type="EMBL" id="KKL44830.1"/>
    </source>
</evidence>
<comment type="caution">
    <text evidence="1">The sequence shown here is derived from an EMBL/GenBank/DDBJ whole genome shotgun (WGS) entry which is preliminary data.</text>
</comment>
<sequence length="144" mass="15676">MLVIFAALLFTTEVMAQDARVARNATRFDVTLDAGDTILNTNTLSKVIDVSLKQSVQLYTIQVTMDSLSGTPAHTINTQGSIDNSNWTTIDTVSWGGTTSDTTFIITDISTGIAWPFIRLLVTGSSTSKSQLTYFGGRFIDEVR</sequence>
<organism evidence="1">
    <name type="scientific">marine sediment metagenome</name>
    <dbReference type="NCBI Taxonomy" id="412755"/>
    <lineage>
        <taxon>unclassified sequences</taxon>
        <taxon>metagenomes</taxon>
        <taxon>ecological metagenomes</taxon>
    </lineage>
</organism>
<dbReference type="SUPFAM" id="SSF49785">
    <property type="entry name" value="Galactose-binding domain-like"/>
    <property type="match status" value="1"/>
</dbReference>
<evidence type="ECO:0008006" key="2">
    <source>
        <dbReference type="Google" id="ProtNLM"/>
    </source>
</evidence>
<dbReference type="InterPro" id="IPR008979">
    <property type="entry name" value="Galactose-bd-like_sf"/>
</dbReference>